<keyword evidence="3" id="KW-0378">Hydrolase</keyword>
<dbReference type="SUPFAM" id="SSF53182">
    <property type="entry name" value="Pyrrolidone carboxyl peptidase (pyroglutamate aminopeptidase)"/>
    <property type="match status" value="1"/>
</dbReference>
<evidence type="ECO:0000256" key="3">
    <source>
        <dbReference type="ARBA" id="ARBA00022801"/>
    </source>
</evidence>
<comment type="similarity">
    <text evidence="1">Belongs to the peptidase C15 family.</text>
</comment>
<reference evidence="6" key="1">
    <citation type="journal article" date="2013" name="Genome Announc.">
        <title>Genome sequence of the basidiomycetous yeast Pseudozyma antarctica T-34, a producer of the glycolipid biosurfactants mannosylerythritol lipids.</title>
        <authorList>
            <person name="Morita T."/>
            <person name="Koike H."/>
            <person name="Koyama Y."/>
            <person name="Hagiwara H."/>
            <person name="Ito E."/>
            <person name="Fukuoka T."/>
            <person name="Imura T."/>
            <person name="Machida M."/>
            <person name="Kitamoto D."/>
        </authorList>
    </citation>
    <scope>NUCLEOTIDE SEQUENCE [LARGE SCALE GENOMIC DNA]</scope>
    <source>
        <strain evidence="6">T-34</strain>
    </source>
</reference>
<evidence type="ECO:0008006" key="7">
    <source>
        <dbReference type="Google" id="ProtNLM"/>
    </source>
</evidence>
<dbReference type="EMBL" id="DF196773">
    <property type="protein sequence ID" value="GAC72383.1"/>
    <property type="molecule type" value="Genomic_DNA"/>
</dbReference>
<name>M9MBC8_PSEA3</name>
<dbReference type="GO" id="GO:0006508">
    <property type="term" value="P:proteolysis"/>
    <property type="evidence" value="ECO:0007669"/>
    <property type="project" value="UniProtKB-KW"/>
</dbReference>
<dbReference type="PANTHER" id="PTHR23402:SF1">
    <property type="entry name" value="PYROGLUTAMYL-PEPTIDASE I"/>
    <property type="match status" value="1"/>
</dbReference>
<dbReference type="Proteomes" id="UP000011976">
    <property type="component" value="Unassembled WGS sequence"/>
</dbReference>
<evidence type="ECO:0000313" key="5">
    <source>
        <dbReference type="EMBL" id="GAC72383.1"/>
    </source>
</evidence>
<dbReference type="OrthoDB" id="407146at2759"/>
<dbReference type="GO" id="GO:0008234">
    <property type="term" value="F:cysteine-type peptidase activity"/>
    <property type="evidence" value="ECO:0007669"/>
    <property type="project" value="UniProtKB-KW"/>
</dbReference>
<dbReference type="PANTHER" id="PTHR23402">
    <property type="entry name" value="PROTEASE FAMILY C15 PYROGLUTAMYL-PEPTIDASE I-RELATED"/>
    <property type="match status" value="1"/>
</dbReference>
<keyword evidence="2" id="KW-0645">Protease</keyword>
<dbReference type="InterPro" id="IPR016125">
    <property type="entry name" value="Peptidase_C15-like"/>
</dbReference>
<proteinExistence type="inferred from homology"/>
<evidence type="ECO:0000256" key="4">
    <source>
        <dbReference type="ARBA" id="ARBA00022807"/>
    </source>
</evidence>
<organism evidence="5 6">
    <name type="scientific">Pseudozyma antarctica (strain T-34)</name>
    <name type="common">Yeast</name>
    <name type="synonym">Candida antarctica</name>
    <dbReference type="NCBI Taxonomy" id="1151754"/>
    <lineage>
        <taxon>Eukaryota</taxon>
        <taxon>Fungi</taxon>
        <taxon>Dikarya</taxon>
        <taxon>Basidiomycota</taxon>
        <taxon>Ustilaginomycotina</taxon>
        <taxon>Ustilaginomycetes</taxon>
        <taxon>Ustilaginales</taxon>
        <taxon>Ustilaginaceae</taxon>
        <taxon>Moesziomyces</taxon>
    </lineage>
</organism>
<dbReference type="Gene3D" id="3.40.630.20">
    <property type="entry name" value="Peptidase C15, pyroglutamyl peptidase I-like"/>
    <property type="match status" value="1"/>
</dbReference>
<accession>M9MBC8</accession>
<evidence type="ECO:0000256" key="2">
    <source>
        <dbReference type="ARBA" id="ARBA00022670"/>
    </source>
</evidence>
<dbReference type="InterPro" id="IPR036440">
    <property type="entry name" value="Peptidase_C15-like_sf"/>
</dbReference>
<sequence>MPAVRREANVLITGFGPFMSVVSNPSWLSVKPLHNVRLSSCDASTCAQVGEGIRIQTLQVPVHYSSVLDLVPRLHGRTPSSGSFWLDPRLDSPYGGTAGQAYPDGYPIDHPLTGFDVVIHVGVGRGGSIRLETLAHKHSYDKPDTASSLAPALSDNKRGFGKGYDQFGDIQQTTVNIGELVAWLKRRGLEVDQSWDAGRYVCDFIYYASLTNATGAKVLFIHVPPVEDGPGVQKCTEVIRNVAWWIATQCS</sequence>
<evidence type="ECO:0000313" key="6">
    <source>
        <dbReference type="Proteomes" id="UP000011976"/>
    </source>
</evidence>
<protein>
    <recommendedName>
        <fullName evidence="7">Peptidase C15, pyroglutamyl peptidase I-like protein</fullName>
    </recommendedName>
</protein>
<gene>
    <name evidence="5" type="ORF">PANT_7d00071</name>
</gene>
<evidence type="ECO:0000256" key="1">
    <source>
        <dbReference type="ARBA" id="ARBA00006641"/>
    </source>
</evidence>
<keyword evidence="4" id="KW-0788">Thiol protease</keyword>
<dbReference type="AlphaFoldDB" id="M9MBC8"/>
<dbReference type="STRING" id="1151754.M9MBC8"/>